<sequence length="86" mass="8598">MGDRIDEGWSLSFGVHDTSGGTGARRCILVVVFDVSGRGGTGVVGVAVIVSSEVYVVSGSGVGSDDSSGTSNLHLLTGGETAIQKL</sequence>
<organism evidence="1 2">
    <name type="scientific">Octopus vulgaris</name>
    <name type="common">Common octopus</name>
    <dbReference type="NCBI Taxonomy" id="6645"/>
    <lineage>
        <taxon>Eukaryota</taxon>
        <taxon>Metazoa</taxon>
        <taxon>Spiralia</taxon>
        <taxon>Lophotrochozoa</taxon>
        <taxon>Mollusca</taxon>
        <taxon>Cephalopoda</taxon>
        <taxon>Coleoidea</taxon>
        <taxon>Octopodiformes</taxon>
        <taxon>Octopoda</taxon>
        <taxon>Incirrata</taxon>
        <taxon>Octopodidae</taxon>
        <taxon>Octopus</taxon>
    </lineage>
</organism>
<keyword evidence="2" id="KW-1185">Reference proteome</keyword>
<name>A0AA36B324_OCTVU</name>
<protein>
    <submittedName>
        <fullName evidence="1">Uncharacterized protein</fullName>
    </submittedName>
</protein>
<evidence type="ECO:0000313" key="2">
    <source>
        <dbReference type="Proteomes" id="UP001162480"/>
    </source>
</evidence>
<evidence type="ECO:0000313" key="1">
    <source>
        <dbReference type="EMBL" id="CAI9726434.1"/>
    </source>
</evidence>
<gene>
    <name evidence="1" type="ORF">OCTVUL_1B021085</name>
</gene>
<proteinExistence type="predicted"/>
<dbReference type="AlphaFoldDB" id="A0AA36B324"/>
<dbReference type="EMBL" id="OX597821">
    <property type="protein sequence ID" value="CAI9726434.1"/>
    <property type="molecule type" value="Genomic_DNA"/>
</dbReference>
<accession>A0AA36B324</accession>
<reference evidence="1" key="1">
    <citation type="submission" date="2023-08" db="EMBL/GenBank/DDBJ databases">
        <authorList>
            <person name="Alioto T."/>
            <person name="Alioto T."/>
            <person name="Gomez Garrido J."/>
        </authorList>
    </citation>
    <scope>NUCLEOTIDE SEQUENCE</scope>
</reference>
<dbReference type="Proteomes" id="UP001162480">
    <property type="component" value="Chromosome 8"/>
</dbReference>